<dbReference type="GO" id="GO:0006508">
    <property type="term" value="P:proteolysis"/>
    <property type="evidence" value="ECO:0007669"/>
    <property type="project" value="UniProtKB-KW"/>
</dbReference>
<dbReference type="EMBL" id="KE145353">
    <property type="protein sequence ID" value="EPE36165.1"/>
    <property type="molecule type" value="Genomic_DNA"/>
</dbReference>
<feature type="signal peptide" evidence="1">
    <location>
        <begin position="1"/>
        <end position="17"/>
    </location>
</feature>
<dbReference type="AlphaFoldDB" id="S3DEH8"/>
<dbReference type="Proteomes" id="UP000016922">
    <property type="component" value="Unassembled WGS sequence"/>
</dbReference>
<proteinExistence type="predicted"/>
<evidence type="ECO:0000256" key="1">
    <source>
        <dbReference type="SAM" id="SignalP"/>
    </source>
</evidence>
<reference evidence="2 3" key="1">
    <citation type="journal article" date="2013" name="BMC Genomics">
        <title>Genomics-driven discovery of the pneumocandin biosynthetic gene cluster in the fungus Glarea lozoyensis.</title>
        <authorList>
            <person name="Chen L."/>
            <person name="Yue Q."/>
            <person name="Zhang X."/>
            <person name="Xiang M."/>
            <person name="Wang C."/>
            <person name="Li S."/>
            <person name="Che Y."/>
            <person name="Ortiz-Lopez F.J."/>
            <person name="Bills G.F."/>
            <person name="Liu X."/>
            <person name="An Z."/>
        </authorList>
    </citation>
    <scope>NUCLEOTIDE SEQUENCE [LARGE SCALE GENOMIC DNA]</scope>
    <source>
        <strain evidence="3">ATCC 20868 / MF5171</strain>
    </source>
</reference>
<dbReference type="GeneID" id="19464557"/>
<dbReference type="HOGENOM" id="CLU_1441172_0_0_1"/>
<organism evidence="2 3">
    <name type="scientific">Glarea lozoyensis (strain ATCC 20868 / MF5171)</name>
    <dbReference type="NCBI Taxonomy" id="1116229"/>
    <lineage>
        <taxon>Eukaryota</taxon>
        <taxon>Fungi</taxon>
        <taxon>Dikarya</taxon>
        <taxon>Ascomycota</taxon>
        <taxon>Pezizomycotina</taxon>
        <taxon>Leotiomycetes</taxon>
        <taxon>Helotiales</taxon>
        <taxon>Helotiaceae</taxon>
        <taxon>Glarea</taxon>
    </lineage>
</organism>
<evidence type="ECO:0000313" key="2">
    <source>
        <dbReference type="EMBL" id="EPE36165.1"/>
    </source>
</evidence>
<dbReference type="InterPro" id="IPR024079">
    <property type="entry name" value="MetalloPept_cat_dom_sf"/>
</dbReference>
<keyword evidence="2" id="KW-0482">Metalloprotease</keyword>
<keyword evidence="2" id="KW-0645">Protease</keyword>
<evidence type="ECO:0000313" key="3">
    <source>
        <dbReference type="Proteomes" id="UP000016922"/>
    </source>
</evidence>
<keyword evidence="1" id="KW-0732">Signal</keyword>
<dbReference type="Gene3D" id="3.40.390.10">
    <property type="entry name" value="Collagenase (Catalytic Domain)"/>
    <property type="match status" value="1"/>
</dbReference>
<dbReference type="RefSeq" id="XP_008076983.1">
    <property type="nucleotide sequence ID" value="XM_008078792.1"/>
</dbReference>
<feature type="chain" id="PRO_5004519592" evidence="1">
    <location>
        <begin position="18"/>
        <end position="188"/>
    </location>
</feature>
<dbReference type="GO" id="GO:0008237">
    <property type="term" value="F:metallopeptidase activity"/>
    <property type="evidence" value="ECO:0007669"/>
    <property type="project" value="UniProtKB-KW"/>
</dbReference>
<sequence>MRLLSLLVSIWLGLAAALSFSRTPTIQRRQIPGFSEDEMKEMPNVSPRTYIDVACTDEEKPTIEFAWDEAKLLADAATNIVSGYDYNLPYTQWFGDDWNVQGDPKAEERAEAITHAFNQLGKLFRGEPKDHTYFIFRCNDKRKDCTGQTQAATWQTERKDGQHELLYQNVIFCPDFFTDKTLGEQIAR</sequence>
<gene>
    <name evidence="2" type="ORF">GLAREA_05503</name>
</gene>
<keyword evidence="2" id="KW-0378">Hydrolase</keyword>
<dbReference type="SUPFAM" id="SSF55486">
    <property type="entry name" value="Metalloproteases ('zincins'), catalytic domain"/>
    <property type="match status" value="1"/>
</dbReference>
<dbReference type="KEGG" id="glz:GLAREA_05503"/>
<name>S3DEH8_GLAL2</name>
<keyword evidence="3" id="KW-1185">Reference proteome</keyword>
<accession>S3DEH8</accession>
<protein>
    <submittedName>
        <fullName evidence="2">Metalloproteases (Zincins), catalytic</fullName>
    </submittedName>
</protein>